<comment type="caution">
    <text evidence="3">The sequence shown here is derived from an EMBL/GenBank/DDBJ whole genome shotgun (WGS) entry which is preliminary data.</text>
</comment>
<dbReference type="CDD" id="cd13578">
    <property type="entry name" value="PBP2_Bug27"/>
    <property type="match status" value="1"/>
</dbReference>
<feature type="signal peptide" evidence="2">
    <location>
        <begin position="1"/>
        <end position="21"/>
    </location>
</feature>
<proteinExistence type="inferred from homology"/>
<protein>
    <submittedName>
        <fullName evidence="3">MFS transporter</fullName>
    </submittedName>
</protein>
<dbReference type="EMBL" id="BMIG01000001">
    <property type="protein sequence ID" value="GGA84433.1"/>
    <property type="molecule type" value="Genomic_DNA"/>
</dbReference>
<evidence type="ECO:0000256" key="2">
    <source>
        <dbReference type="SAM" id="SignalP"/>
    </source>
</evidence>
<dbReference type="PANTHER" id="PTHR42928">
    <property type="entry name" value="TRICARBOXYLATE-BINDING PROTEIN"/>
    <property type="match status" value="1"/>
</dbReference>
<sequence length="320" mass="33644">MKRFFIATATLLAFTTTWAQAPAGQDYPVRVIKIVVPFTAGSATDIMARIVGERLSASMGQPVVVENRPGAGGTLGSAQVAKSDPDGYTLLVVSTGHVVNPVLYPGLPYDTVGDFAGVVPLAALPSVLVVGTGSPIRSVRELIAAAKAKPGQLNYASAGVGSATHVNAEKFRSAADIQVTHIPFKGTPETIVETSSGRVDFMFTPVLASIPTIRDNRMRALAVSTAKRSSALPDVPTVAEAGMPGFVFDFWIGLLAPAKTPRAIVNKLNAEVSKALAQPDVLERMAKLGAEPMPMTPERFDAYIKEEFTTLGAVMKAAPK</sequence>
<dbReference type="Gene3D" id="3.40.190.10">
    <property type="entry name" value="Periplasmic binding protein-like II"/>
    <property type="match status" value="1"/>
</dbReference>
<reference evidence="3" key="2">
    <citation type="submission" date="2020-09" db="EMBL/GenBank/DDBJ databases">
        <authorList>
            <person name="Sun Q."/>
            <person name="Zhou Y."/>
        </authorList>
    </citation>
    <scope>NUCLEOTIDE SEQUENCE</scope>
    <source>
        <strain evidence="3">CGMCC 1.15322</strain>
    </source>
</reference>
<dbReference type="PANTHER" id="PTHR42928:SF5">
    <property type="entry name" value="BLR1237 PROTEIN"/>
    <property type="match status" value="1"/>
</dbReference>
<dbReference type="InterPro" id="IPR005064">
    <property type="entry name" value="BUG"/>
</dbReference>
<dbReference type="InterPro" id="IPR042100">
    <property type="entry name" value="Bug_dom1"/>
</dbReference>
<gene>
    <name evidence="3" type="ORF">GCM10011496_01180</name>
</gene>
<comment type="similarity">
    <text evidence="1">Belongs to the UPF0065 (bug) family.</text>
</comment>
<evidence type="ECO:0000313" key="3">
    <source>
        <dbReference type="EMBL" id="GGA84433.1"/>
    </source>
</evidence>
<keyword evidence="2" id="KW-0732">Signal</keyword>
<accession>A0A916WC60</accession>
<name>A0A916WC60_9BURK</name>
<feature type="chain" id="PRO_5037780354" evidence="2">
    <location>
        <begin position="22"/>
        <end position="320"/>
    </location>
</feature>
<evidence type="ECO:0000313" key="4">
    <source>
        <dbReference type="Proteomes" id="UP000620596"/>
    </source>
</evidence>
<organism evidence="3 4">
    <name type="scientific">Polaromonas eurypsychrophila</name>
    <dbReference type="NCBI Taxonomy" id="1614635"/>
    <lineage>
        <taxon>Bacteria</taxon>
        <taxon>Pseudomonadati</taxon>
        <taxon>Pseudomonadota</taxon>
        <taxon>Betaproteobacteria</taxon>
        <taxon>Burkholderiales</taxon>
        <taxon>Comamonadaceae</taxon>
        <taxon>Polaromonas</taxon>
    </lineage>
</organism>
<dbReference type="Pfam" id="PF03401">
    <property type="entry name" value="TctC"/>
    <property type="match status" value="1"/>
</dbReference>
<dbReference type="Gene3D" id="3.40.190.150">
    <property type="entry name" value="Bordetella uptake gene, domain 1"/>
    <property type="match status" value="1"/>
</dbReference>
<dbReference type="AlphaFoldDB" id="A0A916WC60"/>
<keyword evidence="4" id="KW-1185">Reference proteome</keyword>
<dbReference type="RefSeq" id="WP_188705540.1">
    <property type="nucleotide sequence ID" value="NZ_BMIG01000001.1"/>
</dbReference>
<dbReference type="SUPFAM" id="SSF53850">
    <property type="entry name" value="Periplasmic binding protein-like II"/>
    <property type="match status" value="1"/>
</dbReference>
<dbReference type="Proteomes" id="UP000620596">
    <property type="component" value="Unassembled WGS sequence"/>
</dbReference>
<dbReference type="PIRSF" id="PIRSF017082">
    <property type="entry name" value="YflP"/>
    <property type="match status" value="1"/>
</dbReference>
<evidence type="ECO:0000256" key="1">
    <source>
        <dbReference type="ARBA" id="ARBA00006987"/>
    </source>
</evidence>
<reference evidence="3" key="1">
    <citation type="journal article" date="2014" name="Int. J. Syst. Evol. Microbiol.">
        <title>Complete genome sequence of Corynebacterium casei LMG S-19264T (=DSM 44701T), isolated from a smear-ripened cheese.</title>
        <authorList>
            <consortium name="US DOE Joint Genome Institute (JGI-PGF)"/>
            <person name="Walter F."/>
            <person name="Albersmeier A."/>
            <person name="Kalinowski J."/>
            <person name="Ruckert C."/>
        </authorList>
    </citation>
    <scope>NUCLEOTIDE SEQUENCE</scope>
    <source>
        <strain evidence="3">CGMCC 1.15322</strain>
    </source>
</reference>